<proteinExistence type="predicted"/>
<dbReference type="GeneID" id="105268067"/>
<accession>A0A9R1TAM0</accession>
<gene>
    <name evidence="4" type="primary">SLIT3</name>
    <name evidence="6" type="synonym">LOC105268067</name>
    <name evidence="4" type="ORF">g.52489</name>
</gene>
<evidence type="ECO:0000313" key="5">
    <source>
        <dbReference type="Proteomes" id="UP000694866"/>
    </source>
</evidence>
<sequence>MIKNRSWGIVLFLLIFQVLEAVTVVDHSSDDDYVLEHEVSYDEALEKARELTLSKGPIPGCRSCTHDEMTYCKDGSVISDHCCCDGGYHKAFPFVQHTCRVGKKVCTVLAGDCAEYERLRECCCHSYLGSDWKYRAGGAEAIKPPVLMTGGLLLLLGYLWRFLKAL</sequence>
<keyword evidence="2" id="KW-0732">Signal</keyword>
<dbReference type="AlphaFoldDB" id="A0A0C9PQC1"/>
<dbReference type="OrthoDB" id="6610578at2759"/>
<feature type="signal peptide" evidence="2">
    <location>
        <begin position="1"/>
        <end position="21"/>
    </location>
</feature>
<feature type="transmembrane region" description="Helical" evidence="1">
    <location>
        <begin position="145"/>
        <end position="163"/>
    </location>
</feature>
<evidence type="ECO:0000256" key="1">
    <source>
        <dbReference type="SAM" id="Phobius"/>
    </source>
</evidence>
<dbReference type="EMBL" id="GBYB01003408">
    <property type="protein sequence ID" value="JAG73175.1"/>
    <property type="molecule type" value="Transcribed_RNA"/>
</dbReference>
<organism evidence="4">
    <name type="scientific">Fopius arisanus</name>
    <dbReference type="NCBI Taxonomy" id="64838"/>
    <lineage>
        <taxon>Eukaryota</taxon>
        <taxon>Metazoa</taxon>
        <taxon>Ecdysozoa</taxon>
        <taxon>Arthropoda</taxon>
        <taxon>Hexapoda</taxon>
        <taxon>Insecta</taxon>
        <taxon>Pterygota</taxon>
        <taxon>Neoptera</taxon>
        <taxon>Endopterygota</taxon>
        <taxon>Hymenoptera</taxon>
        <taxon>Apocrita</taxon>
        <taxon>Ichneumonoidea</taxon>
        <taxon>Braconidae</taxon>
        <taxon>Opiinae</taxon>
        <taxon>Fopius</taxon>
    </lineage>
</organism>
<feature type="domain" description="CCC" evidence="3">
    <location>
        <begin position="35"/>
        <end position="133"/>
    </location>
</feature>
<keyword evidence="1" id="KW-0812">Transmembrane</keyword>
<dbReference type="KEGG" id="fas:105268067"/>
<dbReference type="RefSeq" id="XP_011305632.1">
    <property type="nucleotide sequence ID" value="XM_011307330.1"/>
</dbReference>
<evidence type="ECO:0000313" key="6">
    <source>
        <dbReference type="RefSeq" id="XP_011305632.1"/>
    </source>
</evidence>
<evidence type="ECO:0000259" key="3">
    <source>
        <dbReference type="Pfam" id="PF26644"/>
    </source>
</evidence>
<accession>A0A0C9PQC1</accession>
<reference evidence="4" key="1">
    <citation type="submission" date="2015-01" db="EMBL/GenBank/DDBJ databases">
        <title>Transcriptome Assembly of Fopius arisanus.</title>
        <authorList>
            <person name="Geib S."/>
        </authorList>
    </citation>
    <scope>NUCLEOTIDE SEQUENCE</scope>
</reference>
<evidence type="ECO:0000256" key="2">
    <source>
        <dbReference type="SAM" id="SignalP"/>
    </source>
</evidence>
<keyword evidence="1" id="KW-1133">Transmembrane helix</keyword>
<feature type="chain" id="PRO_5044541366" evidence="2">
    <location>
        <begin position="22"/>
        <end position="166"/>
    </location>
</feature>
<keyword evidence="1" id="KW-0472">Membrane</keyword>
<name>A0A0C9PQC1_9HYME</name>
<dbReference type="Proteomes" id="UP000694866">
    <property type="component" value="Unplaced"/>
</dbReference>
<keyword evidence="5" id="KW-1185">Reference proteome</keyword>
<reference evidence="6" key="2">
    <citation type="submission" date="2025-04" db="UniProtKB">
        <authorList>
            <consortium name="RefSeq"/>
        </authorList>
    </citation>
    <scope>IDENTIFICATION</scope>
    <source>
        <strain evidence="6">USDA-PBARC FA_bdor</strain>
        <tissue evidence="6">Whole organism</tissue>
    </source>
</reference>
<dbReference type="InterPro" id="IPR058250">
    <property type="entry name" value="CCC"/>
</dbReference>
<dbReference type="Pfam" id="PF26644">
    <property type="entry name" value="CCC"/>
    <property type="match status" value="1"/>
</dbReference>
<evidence type="ECO:0000313" key="4">
    <source>
        <dbReference type="EMBL" id="JAG73175.1"/>
    </source>
</evidence>
<protein>
    <submittedName>
        <fullName evidence="4">SLIT3 protein</fullName>
    </submittedName>
</protein>